<keyword evidence="3" id="KW-1185">Reference proteome</keyword>
<evidence type="ECO:0000313" key="3">
    <source>
        <dbReference type="Proteomes" id="UP001158049"/>
    </source>
</evidence>
<dbReference type="InterPro" id="IPR005546">
    <property type="entry name" value="Autotransporte_beta"/>
</dbReference>
<dbReference type="InterPro" id="IPR036709">
    <property type="entry name" value="Autotransporte_beta_dom_sf"/>
</dbReference>
<dbReference type="NCBIfam" id="TIGR01414">
    <property type="entry name" value="autotrans_barl"/>
    <property type="match status" value="1"/>
</dbReference>
<dbReference type="Pfam" id="PF03797">
    <property type="entry name" value="Autotransporter"/>
    <property type="match status" value="1"/>
</dbReference>
<feature type="domain" description="Autotransporter" evidence="1">
    <location>
        <begin position="401"/>
        <end position="679"/>
    </location>
</feature>
<dbReference type="SMART" id="SM00869">
    <property type="entry name" value="Autotransporter"/>
    <property type="match status" value="1"/>
</dbReference>
<protein>
    <submittedName>
        <fullName evidence="2">Outer membrane autotransporter barrel domain-containing protein</fullName>
    </submittedName>
</protein>
<dbReference type="Proteomes" id="UP001158049">
    <property type="component" value="Unassembled WGS sequence"/>
</dbReference>
<dbReference type="Gene3D" id="2.40.128.130">
    <property type="entry name" value="Autotransporter beta-domain"/>
    <property type="match status" value="1"/>
</dbReference>
<accession>A0ABY1Q9P7</accession>
<proteinExistence type="predicted"/>
<dbReference type="EMBL" id="FXUL01000007">
    <property type="protein sequence ID" value="SMP61139.1"/>
    <property type="molecule type" value="Genomic_DNA"/>
</dbReference>
<name>A0ABY1Q9P7_9BURK</name>
<dbReference type="SUPFAM" id="SSF103515">
    <property type="entry name" value="Autotransporter"/>
    <property type="match status" value="1"/>
</dbReference>
<evidence type="ECO:0000313" key="2">
    <source>
        <dbReference type="EMBL" id="SMP61139.1"/>
    </source>
</evidence>
<organism evidence="2 3">
    <name type="scientific">Noviherbaspirillum suwonense</name>
    <dbReference type="NCBI Taxonomy" id="1224511"/>
    <lineage>
        <taxon>Bacteria</taxon>
        <taxon>Pseudomonadati</taxon>
        <taxon>Pseudomonadota</taxon>
        <taxon>Betaproteobacteria</taxon>
        <taxon>Burkholderiales</taxon>
        <taxon>Oxalobacteraceae</taxon>
        <taxon>Noviherbaspirillum</taxon>
    </lineage>
</organism>
<dbReference type="PROSITE" id="PS51208">
    <property type="entry name" value="AUTOTRANSPORTER"/>
    <property type="match status" value="1"/>
</dbReference>
<evidence type="ECO:0000259" key="1">
    <source>
        <dbReference type="PROSITE" id="PS51208"/>
    </source>
</evidence>
<dbReference type="InterPro" id="IPR006315">
    <property type="entry name" value="OM_autotransptr_brl_dom"/>
</dbReference>
<reference evidence="2 3" key="1">
    <citation type="submission" date="2017-05" db="EMBL/GenBank/DDBJ databases">
        <authorList>
            <person name="Varghese N."/>
            <person name="Submissions S."/>
        </authorList>
    </citation>
    <scope>NUCLEOTIDE SEQUENCE [LARGE SCALE GENOMIC DNA]</scope>
    <source>
        <strain evidence="2 3">DSM 26001</strain>
    </source>
</reference>
<sequence>MNATGNSTISNAGTIAGGLANGGAGARADAVQFSNGANKLVLESGSILIGNAVSLGELLNGGDTLALGGDVNAGGGNTFDLATIGNTAQYRGFQKFSKEGSSEWTLQGAGSSSWSVESGTLGLADAAALTGSIDVKANGTLRGGNGTMTGDLTNVGLITIPAGKTFVVNGNFSTSGTFKTGVADAAAGRLQANGAVTLGGSLVVDTAGVTSANTHNGTVANVITGTTVAGTFGSTSDNSLLFNFKPVYTATSVNLQLELAPVIVLPTLTPPPVLTPAPAPTPGEAAPVALELPPPAPVLVVPPPIPAPTGGITAAAVANSNSPAFAAARVLDAALFANPGSNLALLFVPLATQQQVSQAVTQTLPSLAASSANVTRSTMSNVSQIVQSRLDSARGMSSGDEFITDKRAWVKPFGSWANQADRDGVSGFKSSTYGLVTGVDADVSKTLRVGGAFAYSRSDIDSRSVVAPQGSTVDAYQVIGYGAVDLGSRTELSWQADLGHNANKGHRQISFANLRAKSDFSSSTAHVGVALGRDLPLSDLTTFTPSVRADYTWIRDRSYAETGADALNLAVEGRTTKSFIIGVDGKLQQRVGDRGAIVGNAGVGYDTMDQKNTIVSSFAGAPGAAFTLSGIEAGRVVSRAGLGYVYQLTNGVELTARYDAEHRTGLNNQTASVKARWAF</sequence>
<comment type="caution">
    <text evidence="2">The sequence shown here is derived from an EMBL/GenBank/DDBJ whole genome shotgun (WGS) entry which is preliminary data.</text>
</comment>
<gene>
    <name evidence="2" type="ORF">SAMN06295970_107110</name>
</gene>